<dbReference type="SUPFAM" id="SSF56235">
    <property type="entry name" value="N-terminal nucleophile aminohydrolases (Ntn hydrolases)"/>
    <property type="match status" value="1"/>
</dbReference>
<keyword evidence="7" id="KW-0315">Glutamine amidotransferase</keyword>
<feature type="domain" description="Glutamine amidotransferase type-2" evidence="8">
    <location>
        <begin position="2"/>
        <end position="242"/>
    </location>
</feature>
<dbReference type="InterPro" id="IPR029057">
    <property type="entry name" value="PRTase-like"/>
</dbReference>
<evidence type="ECO:0000256" key="4">
    <source>
        <dbReference type="ARBA" id="ARBA00022676"/>
    </source>
</evidence>
<dbReference type="PANTHER" id="PTHR11907">
    <property type="entry name" value="AMIDOPHOSPHORIBOSYLTRANSFERASE"/>
    <property type="match status" value="1"/>
</dbReference>
<dbReference type="InterPro" id="IPR029055">
    <property type="entry name" value="Ntn_hydrolases_N"/>
</dbReference>
<dbReference type="Gene3D" id="3.60.20.10">
    <property type="entry name" value="Glutamine Phosphoribosylpyrophosphate, subunit 1, domain 1"/>
    <property type="match status" value="1"/>
</dbReference>
<dbReference type="EMBL" id="JAPDRK010000022">
    <property type="protein sequence ID" value="KAJ9603416.1"/>
    <property type="molecule type" value="Genomic_DNA"/>
</dbReference>
<dbReference type="CDD" id="cd00715">
    <property type="entry name" value="GPATase_N"/>
    <property type="match status" value="1"/>
</dbReference>
<dbReference type="Pfam" id="PF13522">
    <property type="entry name" value="GATase_6"/>
    <property type="match status" value="1"/>
</dbReference>
<dbReference type="InterPro" id="IPR017932">
    <property type="entry name" value="GATase_2_dom"/>
</dbReference>
<evidence type="ECO:0000313" key="9">
    <source>
        <dbReference type="EMBL" id="KAJ9603416.1"/>
    </source>
</evidence>
<dbReference type="CDD" id="cd06223">
    <property type="entry name" value="PRTases_typeI"/>
    <property type="match status" value="1"/>
</dbReference>
<keyword evidence="6" id="KW-0658">Purine biosynthesis</keyword>
<dbReference type="AlphaFoldDB" id="A0AA38WYC3"/>
<dbReference type="HAMAP" id="MF_01931">
    <property type="entry name" value="PurF"/>
    <property type="match status" value="1"/>
</dbReference>
<dbReference type="InterPro" id="IPR018620">
    <property type="entry name" value="Ubiquitin3-bd_protein_But2_C"/>
</dbReference>
<organism evidence="9 10">
    <name type="scientific">Cladophialophora chaetospira</name>
    <dbReference type="NCBI Taxonomy" id="386627"/>
    <lineage>
        <taxon>Eukaryota</taxon>
        <taxon>Fungi</taxon>
        <taxon>Dikarya</taxon>
        <taxon>Ascomycota</taxon>
        <taxon>Pezizomycotina</taxon>
        <taxon>Eurotiomycetes</taxon>
        <taxon>Chaetothyriomycetidae</taxon>
        <taxon>Chaetothyriales</taxon>
        <taxon>Herpotrichiellaceae</taxon>
        <taxon>Cladophialophora</taxon>
    </lineage>
</organism>
<comment type="pathway">
    <text evidence="1">Purine metabolism; IMP biosynthesis via de novo pathway; N(1)-(5-phospho-D-ribosyl)glycinamide from 5-phospho-alpha-D-ribose 1-diphosphate: step 1/2.</text>
</comment>
<dbReference type="EC" id="2.4.2.14" evidence="3"/>
<dbReference type="InterPro" id="IPR035584">
    <property type="entry name" value="PurF_N"/>
</dbReference>
<keyword evidence="5 9" id="KW-0808">Transferase</keyword>
<keyword evidence="10" id="KW-1185">Reference proteome</keyword>
<dbReference type="Proteomes" id="UP001172673">
    <property type="component" value="Unassembled WGS sequence"/>
</dbReference>
<sequence>MCGILALILGDTTSTDAALDLHEALYLLQHRGQDACGIATCATGGRIYQCKGNGMAAKVFDNGSRTLDLPGFMGLGHLRYPTAGSSANAEAQPFYVNSPYGICLAHNGNLINARELKRYLDLEAHRHINTDSDSELMLNIFASELNETGKARINEDDVFAALSRMYEKCKGGWACTAMIAGYGLIGFRDHFGIRPLILGVRNSTDGVGKDYMMASESVALTQLGFTVVRDILPGEAVLIEKGQEPHFRQVQQRKSYAPDIFEYVYFARPDSVMDGISVHRSRQHMGARLADHVKKVMSPQDLADIDVVIPIPETSVTSAAVVAKMLDKEYVHGFVKNRYVFRTFIMPEQKTRQKSVRRKLNPMPMEFKDRNVLLVDDSIVRGTTSREIVTMAREAGAKKVHFASCAPPITHAHIYGIDLASPFELVAHNYHGADAIAVHIGADSVIYQDLDDLKAACVDAAREANAVDAPSDFEVGVFCGTYITPVEEDYFEHLEQVRGQTRKFKKLSEARKAVAQGVAGEEQIQLAANGAVVAPDGQVVPAVNGVRRQSVQTDFADSQRGSTISLGHEEESPTLAATVKGCSILDFWYFWLLNTFKTLDAATMHAMLIFNIFFSSILAQQYVPPNLDPGGDGDITQSGPCPAYLPAFPDFEFPHLAIPISQINPDTAYDNTLTPYVTAGDIEIIFNFDIPTSRKGQLCVLQFFLPNQSELSTSSYQLNGINREYFFSLSVLGGAAVVGNTTYNNQPLQANPHGFPRIIRLNPGHAWELGSTICVPGSIAITMSSSNSSLRWFQVWNQCPIGIFIIYEADQQ</sequence>
<dbReference type="Pfam" id="PF00156">
    <property type="entry name" value="Pribosyltran"/>
    <property type="match status" value="1"/>
</dbReference>
<accession>A0AA38WYC3</accession>
<comment type="similarity">
    <text evidence="2">In the C-terminal section; belongs to the purine/pyrimidine phosphoribosyltransferase family.</text>
</comment>
<gene>
    <name evidence="9" type="primary">ADE4</name>
    <name evidence="9" type="ORF">H2200_012194</name>
</gene>
<dbReference type="GO" id="GO:0004044">
    <property type="term" value="F:amidophosphoribosyltransferase activity"/>
    <property type="evidence" value="ECO:0007669"/>
    <property type="project" value="UniProtKB-EC"/>
</dbReference>
<keyword evidence="4 9" id="KW-0328">Glycosyltransferase</keyword>
<dbReference type="GO" id="GO:0009113">
    <property type="term" value="P:purine nucleobase biosynthetic process"/>
    <property type="evidence" value="ECO:0007669"/>
    <property type="project" value="InterPro"/>
</dbReference>
<evidence type="ECO:0000256" key="1">
    <source>
        <dbReference type="ARBA" id="ARBA00005209"/>
    </source>
</evidence>
<protein>
    <recommendedName>
        <fullName evidence="3">amidophosphoribosyltransferase</fullName>
        <ecNumber evidence="3">2.4.2.14</ecNumber>
    </recommendedName>
</protein>
<evidence type="ECO:0000256" key="6">
    <source>
        <dbReference type="ARBA" id="ARBA00022755"/>
    </source>
</evidence>
<dbReference type="InterPro" id="IPR005854">
    <property type="entry name" value="PurF"/>
</dbReference>
<dbReference type="NCBIfam" id="TIGR01134">
    <property type="entry name" value="purF"/>
    <property type="match status" value="1"/>
</dbReference>
<proteinExistence type="inferred from homology"/>
<comment type="caution">
    <text evidence="9">The sequence shown here is derived from an EMBL/GenBank/DDBJ whole genome shotgun (WGS) entry which is preliminary data.</text>
</comment>
<evidence type="ECO:0000256" key="5">
    <source>
        <dbReference type="ARBA" id="ARBA00022679"/>
    </source>
</evidence>
<evidence type="ECO:0000259" key="8">
    <source>
        <dbReference type="PROSITE" id="PS51278"/>
    </source>
</evidence>
<dbReference type="PROSITE" id="PS51278">
    <property type="entry name" value="GATASE_TYPE_2"/>
    <property type="match status" value="1"/>
</dbReference>
<dbReference type="Gene3D" id="3.40.50.2020">
    <property type="match status" value="1"/>
</dbReference>
<evidence type="ECO:0000256" key="2">
    <source>
        <dbReference type="ARBA" id="ARBA00010138"/>
    </source>
</evidence>
<dbReference type="SUPFAM" id="SSF53271">
    <property type="entry name" value="PRTase-like"/>
    <property type="match status" value="1"/>
</dbReference>
<evidence type="ECO:0000313" key="10">
    <source>
        <dbReference type="Proteomes" id="UP001172673"/>
    </source>
</evidence>
<dbReference type="GO" id="GO:0006164">
    <property type="term" value="P:purine nucleotide biosynthetic process"/>
    <property type="evidence" value="ECO:0007669"/>
    <property type="project" value="UniProtKB-KW"/>
</dbReference>
<reference evidence="9" key="1">
    <citation type="submission" date="2022-10" db="EMBL/GenBank/DDBJ databases">
        <title>Culturing micro-colonial fungi from biological soil crusts in the Mojave desert and describing Neophaeococcomyces mojavensis, and introducing the new genera and species Taxawa tesnikishii.</title>
        <authorList>
            <person name="Kurbessoian T."/>
            <person name="Stajich J.E."/>
        </authorList>
    </citation>
    <scope>NUCLEOTIDE SEQUENCE</scope>
    <source>
        <strain evidence="9">TK_41</strain>
    </source>
</reference>
<evidence type="ECO:0000256" key="3">
    <source>
        <dbReference type="ARBA" id="ARBA00011941"/>
    </source>
</evidence>
<dbReference type="Pfam" id="PF09792">
    <property type="entry name" value="But2"/>
    <property type="match status" value="1"/>
</dbReference>
<dbReference type="InterPro" id="IPR000836">
    <property type="entry name" value="PRTase_dom"/>
</dbReference>
<evidence type="ECO:0000256" key="7">
    <source>
        <dbReference type="ARBA" id="ARBA00022962"/>
    </source>
</evidence>
<name>A0AA38WYC3_9EURO</name>